<dbReference type="InterPro" id="IPR019383">
    <property type="entry name" value="Golgin_A_7/ERF4"/>
</dbReference>
<evidence type="ECO:0000256" key="1">
    <source>
        <dbReference type="ARBA" id="ARBA00004406"/>
    </source>
</evidence>
<sequence>MTANINDPNTKYAHKPEPQETPTKDKLLFFNYHEFLTSDYKSNQSITTDTSLVVNHFPNNYEAKESLQHSSTRIVRIPRVYDTNRYSDVIPQFSVHVPGKEPAALTGSSSEADQGYEVSGVFDDNWFGLTSLTPLVPGWLSVEEFTAIVTRINQLLYDALNPFDYRNAFQSVLDVMSGGTLSLLVNPYSKKKLLELESYIDTDVNVKLAEKCKGLKVIPLRQSGYLSLDFQVPRPHQ</sequence>
<keyword evidence="5" id="KW-0256">Endoplasmic reticulum</keyword>
<protein>
    <recommendedName>
        <fullName evidence="4">Ras modification protein ERF4</fullName>
    </recommendedName>
</protein>
<organism evidence="9 10">
    <name type="scientific">Suhomyces tanzawaensis NRRL Y-17324</name>
    <dbReference type="NCBI Taxonomy" id="984487"/>
    <lineage>
        <taxon>Eukaryota</taxon>
        <taxon>Fungi</taxon>
        <taxon>Dikarya</taxon>
        <taxon>Ascomycota</taxon>
        <taxon>Saccharomycotina</taxon>
        <taxon>Pichiomycetes</taxon>
        <taxon>Debaryomycetaceae</taxon>
        <taxon>Suhomyces</taxon>
    </lineage>
</organism>
<dbReference type="Pfam" id="PF10256">
    <property type="entry name" value="Erf4"/>
    <property type="match status" value="1"/>
</dbReference>
<reference evidence="10" key="1">
    <citation type="submission" date="2016-05" db="EMBL/GenBank/DDBJ databases">
        <title>Comparative genomics of biotechnologically important yeasts.</title>
        <authorList>
            <consortium name="DOE Joint Genome Institute"/>
            <person name="Riley R."/>
            <person name="Haridas S."/>
            <person name="Wolfe K.H."/>
            <person name="Lopes M.R."/>
            <person name="Hittinger C.T."/>
            <person name="Goker M."/>
            <person name="Salamov A."/>
            <person name="Wisecaver J."/>
            <person name="Long T.M."/>
            <person name="Aerts A.L."/>
            <person name="Barry K."/>
            <person name="Choi C."/>
            <person name="Clum A."/>
            <person name="Coughlan A.Y."/>
            <person name="Deshpande S."/>
            <person name="Douglass A.P."/>
            <person name="Hanson S.J."/>
            <person name="Klenk H.-P."/>
            <person name="Labutti K."/>
            <person name="Lapidus A."/>
            <person name="Lindquist E."/>
            <person name="Lipzen A."/>
            <person name="Meier-Kolthoff J.P."/>
            <person name="Ohm R.A."/>
            <person name="Otillar R.P."/>
            <person name="Pangilinan J."/>
            <person name="Peng Y."/>
            <person name="Rokas A."/>
            <person name="Rosa C.A."/>
            <person name="Scheuner C."/>
            <person name="Sibirny A.A."/>
            <person name="Slot J.C."/>
            <person name="Stielow J.B."/>
            <person name="Sun H."/>
            <person name="Kurtzman C.P."/>
            <person name="Blackwell M."/>
            <person name="Grigoriev I.V."/>
            <person name="Jeffries T.W."/>
        </authorList>
    </citation>
    <scope>NUCLEOTIDE SEQUENCE [LARGE SCALE GENOMIC DNA]</scope>
    <source>
        <strain evidence="10">NRRL Y-17324</strain>
    </source>
</reference>
<dbReference type="GO" id="GO:0031211">
    <property type="term" value="C:endoplasmic reticulum palmitoyltransferase complex"/>
    <property type="evidence" value="ECO:0007669"/>
    <property type="project" value="TreeGrafter"/>
</dbReference>
<comment type="subunit">
    <text evidence="3">Interacts with ERF2.</text>
</comment>
<dbReference type="OrthoDB" id="5377273at2759"/>
<gene>
    <name evidence="9" type="ORF">CANTADRAFT_45198</name>
</gene>
<dbReference type="GeneID" id="30983320"/>
<dbReference type="STRING" id="984487.A0A1E4SQ11"/>
<evidence type="ECO:0000313" key="9">
    <source>
        <dbReference type="EMBL" id="ODV81604.1"/>
    </source>
</evidence>
<dbReference type="Proteomes" id="UP000094285">
    <property type="component" value="Unassembled WGS sequence"/>
</dbReference>
<evidence type="ECO:0000256" key="5">
    <source>
        <dbReference type="ARBA" id="ARBA00022824"/>
    </source>
</evidence>
<accession>A0A1E4SQ11</accession>
<evidence type="ECO:0000313" key="10">
    <source>
        <dbReference type="Proteomes" id="UP000094285"/>
    </source>
</evidence>
<evidence type="ECO:0000256" key="6">
    <source>
        <dbReference type="ARBA" id="ARBA00023136"/>
    </source>
</evidence>
<name>A0A1E4SQ11_9ASCO</name>
<evidence type="ECO:0000256" key="4">
    <source>
        <dbReference type="ARBA" id="ARBA00018463"/>
    </source>
</evidence>
<dbReference type="RefSeq" id="XP_020066726.1">
    <property type="nucleotide sequence ID" value="XM_020209184.1"/>
</dbReference>
<dbReference type="AlphaFoldDB" id="A0A1E4SQ11"/>
<dbReference type="PANTHER" id="PTHR13254:SF0">
    <property type="entry name" value="GOLGIN SUBFAMILY A MEMBER 7_ERF4 DOMAIN-CONTAINING PROTEIN"/>
    <property type="match status" value="1"/>
</dbReference>
<keyword evidence="10" id="KW-1185">Reference proteome</keyword>
<proteinExistence type="inferred from homology"/>
<dbReference type="GO" id="GO:0005789">
    <property type="term" value="C:endoplasmic reticulum membrane"/>
    <property type="evidence" value="ECO:0007669"/>
    <property type="project" value="UniProtKB-SubCell"/>
</dbReference>
<feature type="domain" description="Golgin subfamily A member 7/ERF4" evidence="8">
    <location>
        <begin position="74"/>
        <end position="229"/>
    </location>
</feature>
<feature type="region of interest" description="Disordered" evidence="7">
    <location>
        <begin position="1"/>
        <end position="23"/>
    </location>
</feature>
<evidence type="ECO:0000259" key="8">
    <source>
        <dbReference type="Pfam" id="PF10256"/>
    </source>
</evidence>
<evidence type="ECO:0000256" key="3">
    <source>
        <dbReference type="ARBA" id="ARBA00011396"/>
    </source>
</evidence>
<comment type="subcellular location">
    <subcellularLocation>
        <location evidence="1">Endoplasmic reticulum membrane</location>
        <topology evidence="1">Peripheral membrane protein</topology>
    </subcellularLocation>
</comment>
<dbReference type="GO" id="GO:0006612">
    <property type="term" value="P:protein targeting to membrane"/>
    <property type="evidence" value="ECO:0007669"/>
    <property type="project" value="TreeGrafter"/>
</dbReference>
<evidence type="ECO:0000256" key="7">
    <source>
        <dbReference type="SAM" id="MobiDB-lite"/>
    </source>
</evidence>
<keyword evidence="6" id="KW-0472">Membrane</keyword>
<feature type="compositionally biased region" description="Basic and acidic residues" evidence="7">
    <location>
        <begin position="14"/>
        <end position="23"/>
    </location>
</feature>
<dbReference type="PANTHER" id="PTHR13254">
    <property type="entry name" value="GOLGI AUTOANTIGEN, GOLGIN SUBFAMILY A, 7"/>
    <property type="match status" value="1"/>
</dbReference>
<dbReference type="InterPro" id="IPR051371">
    <property type="entry name" value="Ras_palmitoyltransferase"/>
</dbReference>
<dbReference type="EMBL" id="KV453909">
    <property type="protein sequence ID" value="ODV81604.1"/>
    <property type="molecule type" value="Genomic_DNA"/>
</dbReference>
<comment type="similarity">
    <text evidence="2">Belongs to the ERF4 family.</text>
</comment>
<evidence type="ECO:0000256" key="2">
    <source>
        <dbReference type="ARBA" id="ARBA00007732"/>
    </source>
</evidence>